<dbReference type="InterPro" id="IPR007829">
    <property type="entry name" value="TM2"/>
</dbReference>
<dbReference type="Pfam" id="PF05154">
    <property type="entry name" value="TM2"/>
    <property type="match status" value="1"/>
</dbReference>
<feature type="transmembrane region" description="Helical" evidence="5">
    <location>
        <begin position="31"/>
        <end position="49"/>
    </location>
</feature>
<dbReference type="Proteomes" id="UP000054404">
    <property type="component" value="Unassembled WGS sequence"/>
</dbReference>
<dbReference type="PATRIC" id="fig|59561.3.peg.740"/>
<dbReference type="EMBL" id="LNIZ01000003">
    <property type="protein sequence ID" value="KTF04227.1"/>
    <property type="molecule type" value="Genomic_DNA"/>
</dbReference>
<proteinExistence type="predicted"/>
<keyword evidence="8" id="KW-1185">Reference proteome</keyword>
<dbReference type="AlphaFoldDB" id="A0A0W1KKC7"/>
<evidence type="ECO:0000313" key="8">
    <source>
        <dbReference type="Proteomes" id="UP000054404"/>
    </source>
</evidence>
<comment type="subcellular location">
    <subcellularLocation>
        <location evidence="1">Membrane</location>
        <topology evidence="1">Multi-pass membrane protein</topology>
    </subcellularLocation>
</comment>
<accession>A0A0W1KKC7</accession>
<feature type="transmembrane region" description="Helical" evidence="5">
    <location>
        <begin position="7"/>
        <end position="25"/>
    </location>
</feature>
<sequence length="75" mass="8690">MKRVNKTLYILMSFFFSTFGVHRFLRGQVGIGVLMLLVSWMMLGIWQLIDFIIGLTKIGDYPGDDFVFTEHGNWA</sequence>
<evidence type="ECO:0000256" key="3">
    <source>
        <dbReference type="ARBA" id="ARBA00022989"/>
    </source>
</evidence>
<feature type="domain" description="TM2" evidence="6">
    <location>
        <begin position="3"/>
        <end position="52"/>
    </location>
</feature>
<keyword evidence="3 5" id="KW-1133">Transmembrane helix</keyword>
<gene>
    <name evidence="7" type="ORF">AQZ59_00748</name>
</gene>
<evidence type="ECO:0000256" key="1">
    <source>
        <dbReference type="ARBA" id="ARBA00004141"/>
    </source>
</evidence>
<comment type="caution">
    <text evidence="7">The sequence shown here is derived from an EMBL/GenBank/DDBJ whole genome shotgun (WGS) entry which is preliminary data.</text>
</comment>
<protein>
    <submittedName>
        <fullName evidence="7">TM2 domain protein</fullName>
    </submittedName>
</protein>
<evidence type="ECO:0000256" key="5">
    <source>
        <dbReference type="SAM" id="Phobius"/>
    </source>
</evidence>
<evidence type="ECO:0000313" key="7">
    <source>
        <dbReference type="EMBL" id="KTF04227.1"/>
    </source>
</evidence>
<reference evidence="7 8" key="1">
    <citation type="submission" date="2015-11" db="EMBL/GenBank/DDBJ databases">
        <title>Draft Genome Sequence of the Type Strain Trueperella bernardiae LCDC 89-0504T, Isolated from Blood Culture.</title>
        <authorList>
            <person name="Bernier A.-M."/>
            <person name="Bernard K."/>
        </authorList>
    </citation>
    <scope>NUCLEOTIDE SEQUENCE [LARGE SCALE GENOMIC DNA]</scope>
    <source>
        <strain evidence="7 8">LCDC 89-0504</strain>
    </source>
</reference>
<name>A0A0W1KKC7_9ACTO</name>
<evidence type="ECO:0000256" key="4">
    <source>
        <dbReference type="ARBA" id="ARBA00023136"/>
    </source>
</evidence>
<evidence type="ECO:0000259" key="6">
    <source>
        <dbReference type="Pfam" id="PF05154"/>
    </source>
</evidence>
<organism evidence="7 8">
    <name type="scientific">Trueperella bernardiae</name>
    <dbReference type="NCBI Taxonomy" id="59561"/>
    <lineage>
        <taxon>Bacteria</taxon>
        <taxon>Bacillati</taxon>
        <taxon>Actinomycetota</taxon>
        <taxon>Actinomycetes</taxon>
        <taxon>Actinomycetales</taxon>
        <taxon>Actinomycetaceae</taxon>
        <taxon>Trueperella</taxon>
    </lineage>
</organism>
<keyword evidence="4 5" id="KW-0472">Membrane</keyword>
<keyword evidence="2 5" id="KW-0812">Transmembrane</keyword>
<dbReference type="GO" id="GO:0016020">
    <property type="term" value="C:membrane"/>
    <property type="evidence" value="ECO:0007669"/>
    <property type="project" value="UniProtKB-SubCell"/>
</dbReference>
<evidence type="ECO:0000256" key="2">
    <source>
        <dbReference type="ARBA" id="ARBA00022692"/>
    </source>
</evidence>